<evidence type="ECO:0000313" key="3">
    <source>
        <dbReference type="EMBL" id="OWK63936.1"/>
    </source>
</evidence>
<feature type="chain" id="PRO_5012736191" evidence="1">
    <location>
        <begin position="28"/>
        <end position="512"/>
    </location>
</feature>
<evidence type="ECO:0000256" key="1">
    <source>
        <dbReference type="SAM" id="SignalP"/>
    </source>
</evidence>
<keyword evidence="4" id="KW-1185">Reference proteome</keyword>
<reference evidence="3 4" key="1">
    <citation type="submission" date="2017-05" db="EMBL/GenBank/DDBJ databases">
        <title>Genome of assembly of the Bengalese finch, Lonchura striata domestica.</title>
        <authorList>
            <person name="Colquitt B.M."/>
            <person name="Brainard M.S."/>
        </authorList>
    </citation>
    <scope>NUCLEOTIDE SEQUENCE [LARGE SCALE GENOMIC DNA]</scope>
    <source>
        <strain evidence="3">White83orange57</strain>
    </source>
</reference>
<dbReference type="SUPFAM" id="SSF48726">
    <property type="entry name" value="Immunoglobulin"/>
    <property type="match status" value="2"/>
</dbReference>
<dbReference type="STRING" id="299123.ENSLSDP00000016847"/>
<comment type="caution">
    <text evidence="3">The sequence shown here is derived from an EMBL/GenBank/DDBJ whole genome shotgun (WGS) entry which is preliminary data.</text>
</comment>
<proteinExistence type="predicted"/>
<organism evidence="3 4">
    <name type="scientific">Lonchura striata</name>
    <name type="common">white-rumped munia</name>
    <dbReference type="NCBI Taxonomy" id="40157"/>
    <lineage>
        <taxon>Eukaryota</taxon>
        <taxon>Metazoa</taxon>
        <taxon>Chordata</taxon>
        <taxon>Craniata</taxon>
        <taxon>Vertebrata</taxon>
        <taxon>Euteleostomi</taxon>
        <taxon>Archelosauria</taxon>
        <taxon>Archosauria</taxon>
        <taxon>Dinosauria</taxon>
        <taxon>Saurischia</taxon>
        <taxon>Theropoda</taxon>
        <taxon>Coelurosauria</taxon>
        <taxon>Aves</taxon>
        <taxon>Neognathae</taxon>
        <taxon>Neoaves</taxon>
        <taxon>Telluraves</taxon>
        <taxon>Australaves</taxon>
        <taxon>Passeriformes</taxon>
        <taxon>Passeroidea</taxon>
        <taxon>Estrildidae</taxon>
        <taxon>Estrildinae</taxon>
        <taxon>Lonchura</taxon>
    </lineage>
</organism>
<feature type="domain" description="Ig-like" evidence="2">
    <location>
        <begin position="310"/>
        <end position="417"/>
    </location>
</feature>
<dbReference type="InterPro" id="IPR003599">
    <property type="entry name" value="Ig_sub"/>
</dbReference>
<sequence>MQPCGTALSCMPAAFLLLHLGLISSMAQQNEFQTGLTGGEVTLNCTGIPPDSQLFQDATVVSWKYSDTLLWRMEKNTRYWKKPSFITGRANIKMQYKQLCVWNLKLSDAGIYTCEYGTHKVHTSLHIFKLTISLDGHFLQNEVPELILIQNSSSPLPDLSIVLFDSDNNRIIPEIKSKSRQKYIVKLKKLEIMDSGTWVCQVHSDSPLINRNISFAVNVLGFQNPDLERKYATVDSTVVLSWHLNSQNIKWKEGFTGQLNWKQQESAKSHKLLDFNVTAQGQLHETKKSNNFLFEIPERKPEGTIEVKLPKVHFNQSGQYQCQLEYQGRYSQSKIELVVMKVSANPAGPLSRGANMTLTCQVSGQLPPNAYLRWERVNGTEMDMKNSKQREVKLEVNISAAGLWSCHLIEDSDKKISFHYHVGKHLKHKNIQLFFVPSLLAATDKKDGTSKTILAGKQDMSVPTVSGDEGTQNGQRLFSRERGWITGGKKLNLSLFGETVQLHFSIFSSYSC</sequence>
<accession>A0A218VDF4</accession>
<dbReference type="PANTHER" id="PTHR11422">
    <property type="entry name" value="T-CELL SURFACE GLYCOPROTEIN CD4"/>
    <property type="match status" value="1"/>
</dbReference>
<gene>
    <name evidence="3" type="primary">CD4</name>
    <name evidence="3" type="ORF">RLOC_00011996</name>
</gene>
<dbReference type="InterPro" id="IPR013783">
    <property type="entry name" value="Ig-like_fold"/>
</dbReference>
<feature type="signal peptide" evidence="1">
    <location>
        <begin position="1"/>
        <end position="27"/>
    </location>
</feature>
<dbReference type="PANTHER" id="PTHR11422:SF0">
    <property type="entry name" value="T-CELL SURFACE GLYCOPROTEIN CD4"/>
    <property type="match status" value="1"/>
</dbReference>
<dbReference type="InterPro" id="IPR007110">
    <property type="entry name" value="Ig-like_dom"/>
</dbReference>
<protein>
    <submittedName>
        <fullName evidence="3">T-cell surface glycoprotein CD4</fullName>
    </submittedName>
</protein>
<keyword evidence="1" id="KW-0732">Signal</keyword>
<dbReference type="PROSITE" id="PS50835">
    <property type="entry name" value="IG_LIKE"/>
    <property type="match status" value="2"/>
</dbReference>
<feature type="domain" description="Ig-like" evidence="2">
    <location>
        <begin position="12"/>
        <end position="114"/>
    </location>
</feature>
<dbReference type="AlphaFoldDB" id="A0A218VDF4"/>
<dbReference type="InterPro" id="IPR036179">
    <property type="entry name" value="Ig-like_dom_sf"/>
</dbReference>
<name>A0A218VDF4_9PASE</name>
<evidence type="ECO:0000313" key="4">
    <source>
        <dbReference type="Proteomes" id="UP000197619"/>
    </source>
</evidence>
<dbReference type="EMBL" id="MUZQ01000007">
    <property type="protein sequence ID" value="OWK63936.1"/>
    <property type="molecule type" value="Genomic_DNA"/>
</dbReference>
<dbReference type="Proteomes" id="UP000197619">
    <property type="component" value="Unassembled WGS sequence"/>
</dbReference>
<dbReference type="SMART" id="SM00409">
    <property type="entry name" value="IG"/>
    <property type="match status" value="2"/>
</dbReference>
<dbReference type="Gene3D" id="2.60.40.10">
    <property type="entry name" value="Immunoglobulins"/>
    <property type="match status" value="3"/>
</dbReference>
<evidence type="ECO:0000259" key="2">
    <source>
        <dbReference type="PROSITE" id="PS50835"/>
    </source>
</evidence>